<dbReference type="AlphaFoldDB" id="K5DDE4"/>
<evidence type="ECO:0000313" key="2">
    <source>
        <dbReference type="Proteomes" id="UP000007993"/>
    </source>
</evidence>
<organism evidence="1 2">
    <name type="scientific">Rhodopirellula baltica SH28</name>
    <dbReference type="NCBI Taxonomy" id="993517"/>
    <lineage>
        <taxon>Bacteria</taxon>
        <taxon>Pseudomonadati</taxon>
        <taxon>Planctomycetota</taxon>
        <taxon>Planctomycetia</taxon>
        <taxon>Pirellulales</taxon>
        <taxon>Pirellulaceae</taxon>
        <taxon>Rhodopirellula</taxon>
    </lineage>
</organism>
<sequence length="59" mass="6888">MYHVAFAVSAVRREVLISALFLYLHERGHKRDEEEDDVVAKRKVAEEPPVLIDVQNVLW</sequence>
<proteinExistence type="predicted"/>
<gene>
    <name evidence="1" type="ORF">RBSH_04205</name>
</gene>
<evidence type="ECO:0000313" key="1">
    <source>
        <dbReference type="EMBL" id="EKK00478.1"/>
    </source>
</evidence>
<protein>
    <submittedName>
        <fullName evidence="1">Uncharacterized protein</fullName>
    </submittedName>
</protein>
<dbReference type="Proteomes" id="UP000007993">
    <property type="component" value="Unassembled WGS sequence"/>
</dbReference>
<reference evidence="1 2" key="1">
    <citation type="journal article" date="2013" name="Mar. Genomics">
        <title>Expression of sulfatases in Rhodopirellula baltica and the diversity of sulfatases in the genus Rhodopirellula.</title>
        <authorList>
            <person name="Wegner C.E."/>
            <person name="Richter-Heitmann T."/>
            <person name="Klindworth A."/>
            <person name="Klockow C."/>
            <person name="Richter M."/>
            <person name="Achstetter T."/>
            <person name="Glockner F.O."/>
            <person name="Harder J."/>
        </authorList>
    </citation>
    <scope>NUCLEOTIDE SEQUENCE [LARGE SCALE GENOMIC DNA]</scope>
    <source>
        <strain evidence="1 2">SH28</strain>
    </source>
</reference>
<dbReference type="EMBL" id="AMCW01000120">
    <property type="protein sequence ID" value="EKK00478.1"/>
    <property type="molecule type" value="Genomic_DNA"/>
</dbReference>
<name>K5DDE4_RHOBT</name>
<accession>K5DDE4</accession>
<comment type="caution">
    <text evidence="1">The sequence shown here is derived from an EMBL/GenBank/DDBJ whole genome shotgun (WGS) entry which is preliminary data.</text>
</comment>